<evidence type="ECO:0000256" key="1">
    <source>
        <dbReference type="ARBA" id="ARBA00007381"/>
    </source>
</evidence>
<protein>
    <recommendedName>
        <fullName evidence="6">Heat shock protein 70</fullName>
    </recommendedName>
</protein>
<dbReference type="AlphaFoldDB" id="A0AA88W1V6"/>
<evidence type="ECO:0008006" key="6">
    <source>
        <dbReference type="Google" id="ProtNLM"/>
    </source>
</evidence>
<dbReference type="Gene3D" id="3.90.640.10">
    <property type="entry name" value="Actin, Chain A, domain 4"/>
    <property type="match status" value="1"/>
</dbReference>
<keyword evidence="5" id="KW-1185">Reference proteome</keyword>
<dbReference type="InterPro" id="IPR043129">
    <property type="entry name" value="ATPase_NBD"/>
</dbReference>
<dbReference type="EMBL" id="JAVXUP010000866">
    <property type="protein sequence ID" value="KAK3019616.1"/>
    <property type="molecule type" value="Genomic_DNA"/>
</dbReference>
<keyword evidence="3" id="KW-0067">ATP-binding</keyword>
<reference evidence="4" key="1">
    <citation type="submission" date="2022-12" db="EMBL/GenBank/DDBJ databases">
        <title>Draft genome assemblies for two species of Escallonia (Escalloniales).</title>
        <authorList>
            <person name="Chanderbali A."/>
            <person name="Dervinis C."/>
            <person name="Anghel I."/>
            <person name="Soltis D."/>
            <person name="Soltis P."/>
            <person name="Zapata F."/>
        </authorList>
    </citation>
    <scope>NUCLEOTIDE SEQUENCE</scope>
    <source>
        <strain evidence="4">UCBG64.0493</strain>
        <tissue evidence="4">Leaf</tissue>
    </source>
</reference>
<dbReference type="FunFam" id="3.30.420.40:FF:000545">
    <property type="entry name" value="Endoplasmic reticulum chaperone BiP"/>
    <property type="match status" value="1"/>
</dbReference>
<evidence type="ECO:0000256" key="3">
    <source>
        <dbReference type="ARBA" id="ARBA00022840"/>
    </source>
</evidence>
<evidence type="ECO:0000313" key="5">
    <source>
        <dbReference type="Proteomes" id="UP001188597"/>
    </source>
</evidence>
<dbReference type="InterPro" id="IPR013126">
    <property type="entry name" value="Hsp_70_fam"/>
</dbReference>
<dbReference type="PANTHER" id="PTHR19375">
    <property type="entry name" value="HEAT SHOCK PROTEIN 70KDA"/>
    <property type="match status" value="1"/>
</dbReference>
<evidence type="ECO:0000256" key="2">
    <source>
        <dbReference type="ARBA" id="ARBA00022741"/>
    </source>
</evidence>
<evidence type="ECO:0000313" key="4">
    <source>
        <dbReference type="EMBL" id="KAK3019616.1"/>
    </source>
</evidence>
<dbReference type="GO" id="GO:0140662">
    <property type="term" value="F:ATP-dependent protein folding chaperone"/>
    <property type="evidence" value="ECO:0007669"/>
    <property type="project" value="InterPro"/>
</dbReference>
<feature type="non-terminal residue" evidence="4">
    <location>
        <position position="1"/>
    </location>
</feature>
<dbReference type="FunFam" id="3.30.420.40:FF:000172">
    <property type="entry name" value="Heat shock 70 kDa protein"/>
    <property type="match status" value="1"/>
</dbReference>
<comment type="caution">
    <text evidence="4">The sequence shown here is derived from an EMBL/GenBank/DDBJ whole genome shotgun (WGS) entry which is preliminary data.</text>
</comment>
<keyword evidence="2" id="KW-0547">Nucleotide-binding</keyword>
<organism evidence="4 5">
    <name type="scientific">Escallonia herrerae</name>
    <dbReference type="NCBI Taxonomy" id="1293975"/>
    <lineage>
        <taxon>Eukaryota</taxon>
        <taxon>Viridiplantae</taxon>
        <taxon>Streptophyta</taxon>
        <taxon>Embryophyta</taxon>
        <taxon>Tracheophyta</taxon>
        <taxon>Spermatophyta</taxon>
        <taxon>Magnoliopsida</taxon>
        <taxon>eudicotyledons</taxon>
        <taxon>Gunneridae</taxon>
        <taxon>Pentapetalae</taxon>
        <taxon>asterids</taxon>
        <taxon>campanulids</taxon>
        <taxon>Escalloniales</taxon>
        <taxon>Escalloniaceae</taxon>
        <taxon>Escallonia</taxon>
    </lineage>
</organism>
<dbReference type="Pfam" id="PF00012">
    <property type="entry name" value="HSP70"/>
    <property type="match status" value="2"/>
</dbReference>
<dbReference type="Gene3D" id="3.30.420.40">
    <property type="match status" value="5"/>
</dbReference>
<dbReference type="GO" id="GO:0005524">
    <property type="term" value="F:ATP binding"/>
    <property type="evidence" value="ECO:0007669"/>
    <property type="project" value="UniProtKB-KW"/>
</dbReference>
<dbReference type="Proteomes" id="UP001188597">
    <property type="component" value="Unassembled WGS sequence"/>
</dbReference>
<gene>
    <name evidence="4" type="ORF">RJ639_004558</name>
</gene>
<proteinExistence type="inferred from homology"/>
<name>A0AA88W1V6_9ASTE</name>
<sequence length="313" mass="33921">MGNRITPSSVAFTDAECLFGDAAKNQEAMNPTNTIFDAKRLIGRIFSDASVQSDIKFWPFKVTPGPADKPMIMVTYKVKNAVITVPAYFNDCQRQATKDAGAIAGLNVERIINEPTAAALAYGMQQKGTTVGAKNVLIFYLGDGTFDVSLLTIEEDTVEVKATAGDPHLGGEDFDNRLGRWTTLFSDAKMDKSSVHDVVLVGGSIRIPMVQKMLQDFFNGQELCKSINQDEAAVANGAAVQAAILNNRVDEIVLLDVTSLSLGVEIVGEVLLAGQKMKITITNDKGRNQLAEADEFEDKMMELKSVCDVLMAK</sequence>
<accession>A0AA88W1V6</accession>
<dbReference type="FunFam" id="3.30.30.30:FF:000001">
    <property type="entry name" value="heat shock 70 kDa protein-like"/>
    <property type="match status" value="1"/>
</dbReference>
<dbReference type="PRINTS" id="PR00301">
    <property type="entry name" value="HEATSHOCK70"/>
</dbReference>
<dbReference type="SUPFAM" id="SSF53067">
    <property type="entry name" value="Actin-like ATPase domain"/>
    <property type="match status" value="2"/>
</dbReference>
<comment type="similarity">
    <text evidence="1">Belongs to the heat shock protein 70 family.</text>
</comment>